<dbReference type="AlphaFoldDB" id="G3H4W4"/>
<reference evidence="3" key="1">
    <citation type="journal article" date="2011" name="Nat. Biotechnol.">
        <title>The genomic sequence of the Chinese hamster ovary (CHO)-K1 cell line.</title>
        <authorList>
            <person name="Xu X."/>
            <person name="Nagarajan H."/>
            <person name="Lewis N.E."/>
            <person name="Pan S."/>
            <person name="Cai Z."/>
            <person name="Liu X."/>
            <person name="Chen W."/>
            <person name="Xie M."/>
            <person name="Wang W."/>
            <person name="Hammond S."/>
            <person name="Andersen M.R."/>
            <person name="Neff N."/>
            <person name="Passarelli B."/>
            <person name="Koh W."/>
            <person name="Fan H.C."/>
            <person name="Wang J."/>
            <person name="Gui Y."/>
            <person name="Lee K.H."/>
            <person name="Betenbaugh M.J."/>
            <person name="Quake S.R."/>
            <person name="Famili I."/>
            <person name="Palsson B.O."/>
            <person name="Wang J."/>
        </authorList>
    </citation>
    <scope>NUCLEOTIDE SEQUENCE [LARGE SCALE GENOMIC DNA]</scope>
    <source>
        <strain evidence="3">CHO K1 cell line</strain>
    </source>
</reference>
<dbReference type="EMBL" id="JH000147">
    <property type="protein sequence ID" value="EGV95341.1"/>
    <property type="molecule type" value="Genomic_DNA"/>
</dbReference>
<evidence type="ECO:0000313" key="3">
    <source>
        <dbReference type="Proteomes" id="UP000001075"/>
    </source>
</evidence>
<feature type="chain" id="PRO_5003443834" description="Secreted protein" evidence="1">
    <location>
        <begin position="21"/>
        <end position="58"/>
    </location>
</feature>
<organism evidence="2 3">
    <name type="scientific">Cricetulus griseus</name>
    <name type="common">Chinese hamster</name>
    <name type="synonym">Cricetulus barabensis griseus</name>
    <dbReference type="NCBI Taxonomy" id="10029"/>
    <lineage>
        <taxon>Eukaryota</taxon>
        <taxon>Metazoa</taxon>
        <taxon>Chordata</taxon>
        <taxon>Craniata</taxon>
        <taxon>Vertebrata</taxon>
        <taxon>Euteleostomi</taxon>
        <taxon>Mammalia</taxon>
        <taxon>Eutheria</taxon>
        <taxon>Euarchontoglires</taxon>
        <taxon>Glires</taxon>
        <taxon>Rodentia</taxon>
        <taxon>Myomorpha</taxon>
        <taxon>Muroidea</taxon>
        <taxon>Cricetidae</taxon>
        <taxon>Cricetinae</taxon>
        <taxon>Cricetulus</taxon>
    </lineage>
</organism>
<dbReference type="Proteomes" id="UP000001075">
    <property type="component" value="Unassembled WGS sequence"/>
</dbReference>
<name>G3H4W4_CRIGR</name>
<feature type="signal peptide" evidence="1">
    <location>
        <begin position="1"/>
        <end position="20"/>
    </location>
</feature>
<sequence length="58" mass="6365">MWRDICVCVCVSVCVCVCICARVCAHLRVCSLHAVQVVNSELVLLHALCLMPKFPSSC</sequence>
<protein>
    <recommendedName>
        <fullName evidence="4">Secreted protein</fullName>
    </recommendedName>
</protein>
<accession>G3H4W4</accession>
<dbReference type="InParanoid" id="G3H4W4"/>
<evidence type="ECO:0008006" key="4">
    <source>
        <dbReference type="Google" id="ProtNLM"/>
    </source>
</evidence>
<proteinExistence type="predicted"/>
<gene>
    <name evidence="2" type="ORF">I79_005327</name>
</gene>
<evidence type="ECO:0000256" key="1">
    <source>
        <dbReference type="SAM" id="SignalP"/>
    </source>
</evidence>
<evidence type="ECO:0000313" key="2">
    <source>
        <dbReference type="EMBL" id="EGV95341.1"/>
    </source>
</evidence>
<keyword evidence="1" id="KW-0732">Signal</keyword>